<dbReference type="SUPFAM" id="SSF56317">
    <property type="entry name" value="Carbon-nitrogen hydrolase"/>
    <property type="match status" value="1"/>
</dbReference>
<dbReference type="Gene3D" id="3.60.110.10">
    <property type="entry name" value="Carbon-nitrogen hydrolase"/>
    <property type="match status" value="1"/>
</dbReference>
<evidence type="ECO:0000313" key="3">
    <source>
        <dbReference type="Proteomes" id="UP000309174"/>
    </source>
</evidence>
<dbReference type="CDD" id="cd07197">
    <property type="entry name" value="nitrilase"/>
    <property type="match status" value="1"/>
</dbReference>
<dbReference type="AlphaFoldDB" id="A0A5C4J6X7"/>
<evidence type="ECO:0000313" key="2">
    <source>
        <dbReference type="EMBL" id="TMQ93634.1"/>
    </source>
</evidence>
<comment type="caution">
    <text evidence="2">The sequence shown here is derived from an EMBL/GenBank/DDBJ whole genome shotgun (WGS) entry which is preliminary data.</text>
</comment>
<dbReference type="InterPro" id="IPR003010">
    <property type="entry name" value="C-N_Hydrolase"/>
</dbReference>
<dbReference type="EMBL" id="VCKW01000142">
    <property type="protein sequence ID" value="TMQ93634.1"/>
    <property type="molecule type" value="Genomic_DNA"/>
</dbReference>
<protein>
    <submittedName>
        <fullName evidence="2">Carbon-nitrogen hydrolase family protein</fullName>
    </submittedName>
</protein>
<dbReference type="PROSITE" id="PS50263">
    <property type="entry name" value="CN_HYDROLASE"/>
    <property type="match status" value="1"/>
</dbReference>
<reference evidence="2 3" key="1">
    <citation type="submission" date="2019-05" db="EMBL/GenBank/DDBJ databases">
        <title>Draft genome sequence of Actinomadura sp. 14C53.</title>
        <authorList>
            <person name="Saricaoglu S."/>
            <person name="Isik K."/>
        </authorList>
    </citation>
    <scope>NUCLEOTIDE SEQUENCE [LARGE SCALE GENOMIC DNA]</scope>
    <source>
        <strain evidence="2 3">14C53</strain>
    </source>
</reference>
<proteinExistence type="predicted"/>
<gene>
    <name evidence="2" type="ORF">ETD83_25130</name>
</gene>
<organism evidence="2 3">
    <name type="scientific">Actinomadura soli</name>
    <dbReference type="NCBI Taxonomy" id="2508997"/>
    <lineage>
        <taxon>Bacteria</taxon>
        <taxon>Bacillati</taxon>
        <taxon>Actinomycetota</taxon>
        <taxon>Actinomycetes</taxon>
        <taxon>Streptosporangiales</taxon>
        <taxon>Thermomonosporaceae</taxon>
        <taxon>Actinomadura</taxon>
    </lineage>
</organism>
<keyword evidence="3" id="KW-1185">Reference proteome</keyword>
<dbReference type="RefSeq" id="WP_138647673.1">
    <property type="nucleotide sequence ID" value="NZ_VCKW01000142.1"/>
</dbReference>
<feature type="domain" description="CN hydrolase" evidence="1">
    <location>
        <begin position="5"/>
        <end position="227"/>
    </location>
</feature>
<dbReference type="Proteomes" id="UP000309174">
    <property type="component" value="Unassembled WGS sequence"/>
</dbReference>
<dbReference type="InterPro" id="IPR036526">
    <property type="entry name" value="C-N_Hydrolase_sf"/>
</dbReference>
<name>A0A5C4J6X7_9ACTN</name>
<keyword evidence="2" id="KW-0378">Hydrolase</keyword>
<evidence type="ECO:0000259" key="1">
    <source>
        <dbReference type="PROSITE" id="PS50263"/>
    </source>
</evidence>
<dbReference type="OrthoDB" id="4532287at2"/>
<dbReference type="Pfam" id="PF00795">
    <property type="entry name" value="CN_hydrolase"/>
    <property type="match status" value="1"/>
</dbReference>
<accession>A0A5C4J6X7</accession>
<dbReference type="GO" id="GO:0016787">
    <property type="term" value="F:hydrolase activity"/>
    <property type="evidence" value="ECO:0007669"/>
    <property type="project" value="UniProtKB-KW"/>
</dbReference>
<sequence>MPAPLTLAVAQPPCTPRDVGANVAAHAGTIRAARSRMVLFPELSLSGYELDAENISPADPRLAPLVDACAASGTVALAGAPVDSHIAVLRVDAAGISVVYRKINLGDAEAVRFRPGEGPAVISVDGWRFGLAVCKDTGVPRHLADTAALGIDAYLAGVCDNDPAVVDERAHRAATVHGVWVAFASFAGRAGGGYDPAAGHSSIRTPDGLVVAQAGPEPGALARATLL</sequence>